<feature type="region of interest" description="Disordered" evidence="1">
    <location>
        <begin position="1"/>
        <end position="32"/>
    </location>
</feature>
<organism evidence="3 4">
    <name type="scientific">Arthrobacter halodurans</name>
    <dbReference type="NCBI Taxonomy" id="516699"/>
    <lineage>
        <taxon>Bacteria</taxon>
        <taxon>Bacillati</taxon>
        <taxon>Actinomycetota</taxon>
        <taxon>Actinomycetes</taxon>
        <taxon>Micrococcales</taxon>
        <taxon>Micrococcaceae</taxon>
        <taxon>Arthrobacter</taxon>
    </lineage>
</organism>
<sequence>MAKTPDSTPTDAAQPKRRLFSRKPKAEKAAKEPGRLKQLGQVFQMTRRNDPMVVWLMLLAFLGTVAVGLLIGLLINNWVTLLLISIPLGLLAATLILSRRAERAAFAQLEGRPGAVGAAMSVLRRGWILKDQPVAISPKTQDLVFMAIGRAGVVLVTEGPTARVRPLAEAERRRMSRVLPNVPIKVLNAGSGEGQIALGDVAKTMKKLPKTLNKQEVHAVDLRLATLGTAKLPIPKGIDPMRARPDRRSMRGR</sequence>
<accession>A0ABV4UK78</accession>
<evidence type="ECO:0000256" key="2">
    <source>
        <dbReference type="SAM" id="Phobius"/>
    </source>
</evidence>
<evidence type="ECO:0000313" key="3">
    <source>
        <dbReference type="EMBL" id="MFB0833351.1"/>
    </source>
</evidence>
<reference evidence="3 4" key="1">
    <citation type="submission" date="2024-09" db="EMBL/GenBank/DDBJ databases">
        <authorList>
            <person name="Salinas-Garcia M.A."/>
            <person name="Prieme A."/>
        </authorList>
    </citation>
    <scope>NUCLEOTIDE SEQUENCE [LARGE SCALE GENOMIC DNA]</scope>
    <source>
        <strain evidence="3 4">DSM 21081</strain>
    </source>
</reference>
<dbReference type="Proteomes" id="UP001575652">
    <property type="component" value="Unassembled WGS sequence"/>
</dbReference>
<comment type="caution">
    <text evidence="3">The sequence shown here is derived from an EMBL/GenBank/DDBJ whole genome shotgun (WGS) entry which is preliminary data.</text>
</comment>
<gene>
    <name evidence="3" type="ORF">ACETWP_02015</name>
</gene>
<keyword evidence="4" id="KW-1185">Reference proteome</keyword>
<evidence type="ECO:0000256" key="1">
    <source>
        <dbReference type="SAM" id="MobiDB-lite"/>
    </source>
</evidence>
<dbReference type="EMBL" id="JBHDLJ010000001">
    <property type="protein sequence ID" value="MFB0833351.1"/>
    <property type="molecule type" value="Genomic_DNA"/>
</dbReference>
<name>A0ABV4UK78_9MICC</name>
<dbReference type="InterPro" id="IPR025445">
    <property type="entry name" value="DUF4191"/>
</dbReference>
<keyword evidence="2" id="KW-0812">Transmembrane</keyword>
<keyword evidence="2" id="KW-0472">Membrane</keyword>
<dbReference type="Pfam" id="PF13829">
    <property type="entry name" value="DUF4191"/>
    <property type="match status" value="1"/>
</dbReference>
<proteinExistence type="predicted"/>
<feature type="compositionally biased region" description="Polar residues" evidence="1">
    <location>
        <begin position="1"/>
        <end position="11"/>
    </location>
</feature>
<feature type="transmembrane region" description="Helical" evidence="2">
    <location>
        <begin position="81"/>
        <end position="98"/>
    </location>
</feature>
<keyword evidence="2" id="KW-1133">Transmembrane helix</keyword>
<protein>
    <submittedName>
        <fullName evidence="3">DUF4191 domain-containing protein</fullName>
    </submittedName>
</protein>
<feature type="transmembrane region" description="Helical" evidence="2">
    <location>
        <begin position="53"/>
        <end position="75"/>
    </location>
</feature>
<evidence type="ECO:0000313" key="4">
    <source>
        <dbReference type="Proteomes" id="UP001575652"/>
    </source>
</evidence>
<dbReference type="RefSeq" id="WP_373970508.1">
    <property type="nucleotide sequence ID" value="NZ_JBHDLJ010000001.1"/>
</dbReference>